<dbReference type="PATRIC" id="fig|1227499.3.peg.2750"/>
<sequence length="176" mass="18762">MVSLTRRRLVASAFAAFGATAVAATAARSDELLVVADAETGERLLEVPVEQGQEVTLAYTHSVERTPVEDVYVVDGDELRADRSVFRSFGAGLPVDDIERTDDGYVADGDGSYDELSVSPGDIAGHELVVGDDRYDLVAAADGRVVLFVTDRSATAGLERVAGPPRDTTERTTRTD</sequence>
<keyword evidence="2" id="KW-1185">Reference proteome</keyword>
<comment type="caution">
    <text evidence="1">The sequence shown here is derived from an EMBL/GenBank/DDBJ whole genome shotgun (WGS) entry which is preliminary data.</text>
</comment>
<proteinExistence type="predicted"/>
<dbReference type="InterPro" id="IPR006311">
    <property type="entry name" value="TAT_signal"/>
</dbReference>
<dbReference type="PROSITE" id="PS51318">
    <property type="entry name" value="TAT"/>
    <property type="match status" value="1"/>
</dbReference>
<dbReference type="Pfam" id="PF08905">
    <property type="entry name" value="DUF1850"/>
    <property type="match status" value="1"/>
</dbReference>
<gene>
    <name evidence="1" type="ORF">C493_13413</name>
</gene>
<dbReference type="STRING" id="1227499.C493_13413"/>
<dbReference type="eggNOG" id="arCOG02990">
    <property type="taxonomic scope" value="Archaea"/>
</dbReference>
<organism evidence="1 2">
    <name type="scientific">Natronolimnohabitans innermongolicus JCM 12255</name>
    <dbReference type="NCBI Taxonomy" id="1227499"/>
    <lineage>
        <taxon>Archaea</taxon>
        <taxon>Methanobacteriati</taxon>
        <taxon>Methanobacteriota</taxon>
        <taxon>Stenosarchaea group</taxon>
        <taxon>Halobacteria</taxon>
        <taxon>Halobacteriales</taxon>
        <taxon>Natrialbaceae</taxon>
        <taxon>Natronolimnohabitans</taxon>
    </lineage>
</organism>
<protein>
    <recommendedName>
        <fullName evidence="3">DUF1850 domain-containing protein</fullName>
    </recommendedName>
</protein>
<dbReference type="InterPro" id="IPR015001">
    <property type="entry name" value="DUF1850"/>
</dbReference>
<evidence type="ECO:0008006" key="3">
    <source>
        <dbReference type="Google" id="ProtNLM"/>
    </source>
</evidence>
<dbReference type="EMBL" id="AOHZ01000061">
    <property type="protein sequence ID" value="ELY54051.1"/>
    <property type="molecule type" value="Genomic_DNA"/>
</dbReference>
<name>L9WY12_9EURY</name>
<dbReference type="AlphaFoldDB" id="L9WY12"/>
<evidence type="ECO:0000313" key="2">
    <source>
        <dbReference type="Proteomes" id="UP000011602"/>
    </source>
</evidence>
<dbReference type="Proteomes" id="UP000011602">
    <property type="component" value="Unassembled WGS sequence"/>
</dbReference>
<accession>L9WY12</accession>
<dbReference type="RefSeq" id="WP_007259956.1">
    <property type="nucleotide sequence ID" value="NZ_AOHZ01000061.1"/>
</dbReference>
<evidence type="ECO:0000313" key="1">
    <source>
        <dbReference type="EMBL" id="ELY54051.1"/>
    </source>
</evidence>
<dbReference type="OrthoDB" id="212141at2157"/>
<reference evidence="1 2" key="1">
    <citation type="journal article" date="2014" name="PLoS Genet.">
        <title>Phylogenetically driven sequencing of extremely halophilic archaea reveals strategies for static and dynamic osmo-response.</title>
        <authorList>
            <person name="Becker E.A."/>
            <person name="Seitzer P.M."/>
            <person name="Tritt A."/>
            <person name="Larsen D."/>
            <person name="Krusor M."/>
            <person name="Yao A.I."/>
            <person name="Wu D."/>
            <person name="Madern D."/>
            <person name="Eisen J.A."/>
            <person name="Darling A.E."/>
            <person name="Facciotti M.T."/>
        </authorList>
    </citation>
    <scope>NUCLEOTIDE SEQUENCE [LARGE SCALE GENOMIC DNA]</scope>
    <source>
        <strain evidence="1 2">JCM 12255</strain>
    </source>
</reference>